<dbReference type="OrthoDB" id="10598765at2759"/>
<accession>A0A1J4JKT4</accession>
<dbReference type="SUPFAM" id="SSF48371">
    <property type="entry name" value="ARM repeat"/>
    <property type="match status" value="1"/>
</dbReference>
<comment type="caution">
    <text evidence="5">The sequence shown here is derived from an EMBL/GenBank/DDBJ whole genome shotgun (WGS) entry which is preliminary data.</text>
</comment>
<sequence length="1369" mass="156992">MEDLQKLIANPELRTTKNLTNMNNVVKKAISDNSSETIKILANFLFSPESTTVLQTFGNQTRDNLRKSGLSSQFEDETKTKLIESFWESKIPNFTAAYNSIILCGKEFFFNSFEIAKLVKIFALYLISVKTDESYQNASKILENLFEFYQEPSILDSSSLFEGKFNDLFLDFTETNESSTFSILSSTILQIIKEIPSFDSSFSYIRTLSVFLCKIIKFDSISSLFSNDESKFMLLLKQFLDERHIFLLSCVIGRKLKNQEFCNFCFKKMTSLPTDQLSAVDRIFLYNGMNQITPFISSMNEFIAFYGESLLRDFDSSNNLITCALRGILQTLLKSCGKNGENNEKSNIGNEVSEQLMKFIEPLSYNSKLKTWLFPHLLKNIDSNSIPNDLLIEMAQDPSVGNFVRKCVKCVSKIGWKSLIDCCYDKAIQITKYDGNMIVLRPIIEPIFENQGNESIEYAFQKLHIDNNDKNQKILDTWFRFECLLSSPKSKWKISTEEIRSYIYFAIGCGNWDVRVGSFIVFTIAGFPLNEEDIEFIMNRFDEYFYFDSPKHIVQISSTFSDFIDRISSRSKTLKPDQSEQIMKSILNISCDHMIPSFISSHRQFAFDIASAILNKNIKLIISNLENVKSIVSLTNDSNSSLKASACKLLQKLFEIEEVKNHYSSEVESWLSFCSYLTSGKESIETIQPILEKVELTENWEEQCALFEQMVIKINSGKVPVNEIEEASEKLFNILLNTRVLAVTCRGQQALESITVKLPKSKLEEILDKWTNSLLQTLDHFDMENMRRSAALPYLALSILRLNTPDVMQTKHTIFEKLINALIDVIKTTENGQEATHSLNMVRAVLTDKVTSPLSEVILPSIFCSIFEVCDKIDCWDLVTAANLCIAAVIRKIKKKNISQEDSTEQSLLLEQFFNKMIGSRDSILSALKSPRPHLNYLATLTLSSFSSNITDYQLQELVIKHIGSRDSRRRRLAARATVSVTAQNDLLSLFTKIVSNLSRQSYNILHGQFMLLKEILLCCTINSLNIEPFCSVEFPTINISKIPPFMYDDMFYVFTQIGHEQQIPQNELILDQFYFDQVSLFLHRHQINQQLNVSGTVALLWRLTDERRYLPPTDFNDNLFDMIFTKSNIENESNNMALLISGLEFFRLHSPSQEKLKNHAELIVSLIKKEIFESHIVASLITLLKLAQPTQNMLNEIIPALENIAYDLREETTPVHIAVAELLPLLLFDVKGYLIALRLLMDDVPCVRTLTMKALSDKFDIGFSSEIILFNRLLKMIHENYGETGTKYLTLALLKWAKMISRRIDSDTHGEALTVIVDEFFFLRRISDEIQIDMKIDGRPTRNLLMERKKLVEETLQAIESLVVIDKK</sequence>
<dbReference type="GO" id="GO:0030488">
    <property type="term" value="P:tRNA methylation"/>
    <property type="evidence" value="ECO:0007669"/>
    <property type="project" value="TreeGrafter"/>
</dbReference>
<dbReference type="EMBL" id="MLAK01001027">
    <property type="protein sequence ID" value="OHS99007.1"/>
    <property type="molecule type" value="Genomic_DNA"/>
</dbReference>
<name>A0A1J4JKT4_9EUKA</name>
<dbReference type="RefSeq" id="XP_068352144.1">
    <property type="nucleotide sequence ID" value="XM_068509760.1"/>
</dbReference>
<dbReference type="Proteomes" id="UP000179807">
    <property type="component" value="Unassembled WGS sequence"/>
</dbReference>
<comment type="similarity">
    <text evidence="1">Belongs to the THADA family.</text>
</comment>
<keyword evidence="2" id="KW-0819">tRNA processing</keyword>
<gene>
    <name evidence="5" type="ORF">TRFO_34618</name>
</gene>
<dbReference type="InterPro" id="IPR019442">
    <property type="entry name" value="THADA/TRM732_DUF2428"/>
</dbReference>
<evidence type="ECO:0000259" key="3">
    <source>
        <dbReference type="Pfam" id="PF10350"/>
    </source>
</evidence>
<dbReference type="GeneID" id="94844464"/>
<keyword evidence="6" id="KW-1185">Reference proteome</keyword>
<dbReference type="Pfam" id="PF25151">
    <property type="entry name" value="TPR_Trm732_C"/>
    <property type="match status" value="1"/>
</dbReference>
<dbReference type="PANTHER" id="PTHR14387:SF0">
    <property type="entry name" value="DUF2428 DOMAIN-CONTAINING PROTEIN"/>
    <property type="match status" value="1"/>
</dbReference>
<feature type="domain" description="DUF2428" evidence="3">
    <location>
        <begin position="614"/>
        <end position="859"/>
    </location>
</feature>
<proteinExistence type="inferred from homology"/>
<reference evidence="5" key="1">
    <citation type="submission" date="2016-10" db="EMBL/GenBank/DDBJ databases">
        <authorList>
            <person name="Benchimol M."/>
            <person name="Almeida L.G."/>
            <person name="Vasconcelos A.T."/>
            <person name="Perreira-Neves A."/>
            <person name="Rosa I.A."/>
            <person name="Tasca T."/>
            <person name="Bogo M.R."/>
            <person name="de Souza W."/>
        </authorList>
    </citation>
    <scope>NUCLEOTIDE SEQUENCE [LARGE SCALE GENOMIC DNA]</scope>
    <source>
        <strain evidence="5">K</strain>
    </source>
</reference>
<dbReference type="GO" id="GO:0005829">
    <property type="term" value="C:cytosol"/>
    <property type="evidence" value="ECO:0007669"/>
    <property type="project" value="TreeGrafter"/>
</dbReference>
<feature type="domain" description="tRNA (32-2'-O)-methyltransferase regulator THADA-like C-terminal TPR repeats region" evidence="4">
    <location>
        <begin position="917"/>
        <end position="1015"/>
    </location>
</feature>
<dbReference type="PANTHER" id="PTHR14387">
    <property type="entry name" value="THADA/DEATH RECEPTOR INTERACTING PROTEIN"/>
    <property type="match status" value="1"/>
</dbReference>
<dbReference type="VEuPathDB" id="TrichDB:TRFO_34618"/>
<dbReference type="InterPro" id="IPR056842">
    <property type="entry name" value="THADA-like_TPR_C"/>
</dbReference>
<dbReference type="InterPro" id="IPR051954">
    <property type="entry name" value="tRNA_methyltransferase_THADA"/>
</dbReference>
<dbReference type="InterPro" id="IPR016024">
    <property type="entry name" value="ARM-type_fold"/>
</dbReference>
<evidence type="ECO:0000259" key="4">
    <source>
        <dbReference type="Pfam" id="PF25151"/>
    </source>
</evidence>
<evidence type="ECO:0000256" key="2">
    <source>
        <dbReference type="ARBA" id="ARBA00022694"/>
    </source>
</evidence>
<evidence type="ECO:0000313" key="6">
    <source>
        <dbReference type="Proteomes" id="UP000179807"/>
    </source>
</evidence>
<protein>
    <submittedName>
        <fullName evidence="5">Uncharacterized protein</fullName>
    </submittedName>
</protein>
<dbReference type="Pfam" id="PF10350">
    <property type="entry name" value="DUF2428"/>
    <property type="match status" value="1"/>
</dbReference>
<organism evidence="5 6">
    <name type="scientific">Tritrichomonas foetus</name>
    <dbReference type="NCBI Taxonomy" id="1144522"/>
    <lineage>
        <taxon>Eukaryota</taxon>
        <taxon>Metamonada</taxon>
        <taxon>Parabasalia</taxon>
        <taxon>Tritrichomonadida</taxon>
        <taxon>Tritrichomonadidae</taxon>
        <taxon>Tritrichomonas</taxon>
    </lineage>
</organism>
<evidence type="ECO:0000313" key="5">
    <source>
        <dbReference type="EMBL" id="OHS99007.1"/>
    </source>
</evidence>
<evidence type="ECO:0000256" key="1">
    <source>
        <dbReference type="ARBA" id="ARBA00010409"/>
    </source>
</evidence>